<protein>
    <recommendedName>
        <fullName evidence="4">DUF1479 domain protein</fullName>
    </recommendedName>
</protein>
<evidence type="ECO:0000313" key="3">
    <source>
        <dbReference type="Proteomes" id="UP000179179"/>
    </source>
</evidence>
<dbReference type="AlphaFoldDB" id="A0A1F7ZL63"/>
<feature type="region of interest" description="Disordered" evidence="1">
    <location>
        <begin position="431"/>
        <end position="455"/>
    </location>
</feature>
<dbReference type="Proteomes" id="UP000179179">
    <property type="component" value="Unassembled WGS sequence"/>
</dbReference>
<dbReference type="InterPro" id="IPR027443">
    <property type="entry name" value="IPNS-like_sf"/>
</dbReference>
<dbReference type="InterPro" id="IPR010856">
    <property type="entry name" value="Gig2-like"/>
</dbReference>
<dbReference type="STRING" id="109264.A0A1F7ZL63"/>
<accession>A0A1F7ZL63</accession>
<dbReference type="RefSeq" id="XP_022383924.1">
    <property type="nucleotide sequence ID" value="XM_022537968.1"/>
</dbReference>
<evidence type="ECO:0000256" key="1">
    <source>
        <dbReference type="SAM" id="MobiDB-lite"/>
    </source>
</evidence>
<name>A0A1F7ZL63_9EURO</name>
<dbReference type="PANTHER" id="PTHR30613:SF1">
    <property type="entry name" value="DUF1479 DOMAIN PROTEIN (AFU_ORTHOLOGUE AFUA_5G09280)"/>
    <property type="match status" value="1"/>
</dbReference>
<dbReference type="OrthoDB" id="8249012at2759"/>
<dbReference type="GeneID" id="34454230"/>
<reference evidence="2 3" key="1">
    <citation type="journal article" date="2016" name="Genome Biol. Evol.">
        <title>Draft genome sequence of an aflatoxigenic Aspergillus species, A. bombycis.</title>
        <authorList>
            <person name="Moore G.G."/>
            <person name="Mack B.M."/>
            <person name="Beltz S.B."/>
            <person name="Gilbert M.K."/>
        </authorList>
    </citation>
    <scope>NUCLEOTIDE SEQUENCE [LARGE SCALE GENOMIC DNA]</scope>
    <source>
        <strain evidence="3">NRRL 26010</strain>
    </source>
</reference>
<evidence type="ECO:0000313" key="2">
    <source>
        <dbReference type="EMBL" id="OGM40207.1"/>
    </source>
</evidence>
<dbReference type="EMBL" id="LYCR01000154">
    <property type="protein sequence ID" value="OGM40207.1"/>
    <property type="molecule type" value="Genomic_DNA"/>
</dbReference>
<proteinExistence type="predicted"/>
<dbReference type="Pfam" id="PF07350">
    <property type="entry name" value="Gig2-like"/>
    <property type="match status" value="1"/>
</dbReference>
<dbReference type="Gene3D" id="2.60.120.330">
    <property type="entry name" value="B-lactam Antibiotic, Isopenicillin N Synthase, Chain"/>
    <property type="match status" value="1"/>
</dbReference>
<keyword evidence="3" id="KW-1185">Reference proteome</keyword>
<organism evidence="2 3">
    <name type="scientific">Aspergillus bombycis</name>
    <dbReference type="NCBI Taxonomy" id="109264"/>
    <lineage>
        <taxon>Eukaryota</taxon>
        <taxon>Fungi</taxon>
        <taxon>Dikarya</taxon>
        <taxon>Ascomycota</taxon>
        <taxon>Pezizomycotina</taxon>
        <taxon>Eurotiomycetes</taxon>
        <taxon>Eurotiomycetidae</taxon>
        <taxon>Eurotiales</taxon>
        <taxon>Aspergillaceae</taxon>
        <taxon>Aspergillus</taxon>
    </lineage>
</organism>
<gene>
    <name evidence="2" type="ORF">ABOM_010840</name>
</gene>
<dbReference type="SUPFAM" id="SSF51197">
    <property type="entry name" value="Clavaminate synthase-like"/>
    <property type="match status" value="1"/>
</dbReference>
<evidence type="ECO:0008006" key="4">
    <source>
        <dbReference type="Google" id="ProtNLM"/>
    </source>
</evidence>
<sequence length="495" mass="54645">MTFVKAPVRAFASPYSLSKVVRPSSTQHRCRIMATMADLTEQPSNRAEGSIASAFASLSNQSIDLPARFIRLKQDISRGNGDAILDGWHRLLDRVAADKLAQWDSHMIPEIKFSAIKSNNGNLPDHAKQALKDRGTIIVRGIVSPEEALAWKQRIRDYVSANPSTAGFPADNPQVYELYWSKSQLEARSHPNMLLTQTALNQVWSAKPEDPVDTSVPITYCDRLRIRTPGDKSFNLGPHLDGGSLERWEDPEYRKCYSQILQGEWENHDPFAITHRLKATVDMYHGPGGCSAFRSYQGWLSLSDCSPGAGTLRVMPDLLASTAYTLLRPFVCQDTSGAWVLDQGTSTFHGAAMGAGQELMADGHAHLYSKGFVSIPRVQPGDAVFWHCDVAHMVENEHRGTGDSSVLYIPAAPLCEVNSYYLRNQRNQFLQSRPPPDFPGGVGESQHKHRGTLDDLSDRGKHAMGFLKFEATISGSPGQKEAARLANAILGFDVD</sequence>
<dbReference type="PANTHER" id="PTHR30613">
    <property type="entry name" value="UNCHARACTERIZED PROTEIN YBIU-RELATED"/>
    <property type="match status" value="1"/>
</dbReference>
<comment type="caution">
    <text evidence="2">The sequence shown here is derived from an EMBL/GenBank/DDBJ whole genome shotgun (WGS) entry which is preliminary data.</text>
</comment>